<dbReference type="InterPro" id="IPR001310">
    <property type="entry name" value="Histidine_triad_HIT"/>
</dbReference>
<dbReference type="PANTHER" id="PTHR23089">
    <property type="entry name" value="HISTIDINE TRIAD HIT PROTEIN"/>
    <property type="match status" value="1"/>
</dbReference>
<evidence type="ECO:0000259" key="4">
    <source>
        <dbReference type="PROSITE" id="PS51084"/>
    </source>
</evidence>
<dbReference type="InterPro" id="IPR036265">
    <property type="entry name" value="HIT-like_sf"/>
</dbReference>
<dbReference type="Gene3D" id="3.30.428.10">
    <property type="entry name" value="HIT-like"/>
    <property type="match status" value="1"/>
</dbReference>
<comment type="caution">
    <text evidence="5">The sequence shown here is derived from an EMBL/GenBank/DDBJ whole genome shotgun (WGS) entry which is preliminary data.</text>
</comment>
<accession>A0A318R1T3</accession>
<dbReference type="OrthoDB" id="9784774at2"/>
<dbReference type="Pfam" id="PF11969">
    <property type="entry name" value="DcpS_C"/>
    <property type="match status" value="1"/>
</dbReference>
<dbReference type="GO" id="GO:0003824">
    <property type="term" value="F:catalytic activity"/>
    <property type="evidence" value="ECO:0007669"/>
    <property type="project" value="InterPro"/>
</dbReference>
<dbReference type="Proteomes" id="UP000247807">
    <property type="component" value="Unassembled WGS sequence"/>
</dbReference>
<dbReference type="PROSITE" id="PS00892">
    <property type="entry name" value="HIT_1"/>
    <property type="match status" value="1"/>
</dbReference>
<name>A0A318R1T3_PROMR</name>
<evidence type="ECO:0000313" key="6">
    <source>
        <dbReference type="Proteomes" id="UP000247807"/>
    </source>
</evidence>
<evidence type="ECO:0000256" key="3">
    <source>
        <dbReference type="PROSITE-ProRule" id="PRU00464"/>
    </source>
</evidence>
<reference evidence="5 6" key="1">
    <citation type="journal article" date="2018" name="Appl. Environ. Microbiol.">
        <title>Genome rearrangement shapes Prochlorococcus ecological adaptation.</title>
        <authorList>
            <person name="Yan W."/>
            <person name="Wei S."/>
            <person name="Wang Q."/>
            <person name="Xiao X."/>
            <person name="Zeng Q."/>
            <person name="Jiao N."/>
            <person name="Zhang R."/>
        </authorList>
    </citation>
    <scope>NUCLEOTIDE SEQUENCE [LARGE SCALE GENOMIC DNA]</scope>
    <source>
        <strain evidence="5 6">XMU1408</strain>
    </source>
</reference>
<feature type="domain" description="HIT" evidence="4">
    <location>
        <begin position="4"/>
        <end position="111"/>
    </location>
</feature>
<dbReference type="InterPro" id="IPR011146">
    <property type="entry name" value="HIT-like"/>
</dbReference>
<dbReference type="PRINTS" id="PR00332">
    <property type="entry name" value="HISTRIAD"/>
</dbReference>
<dbReference type="SUPFAM" id="SSF54197">
    <property type="entry name" value="HIT-like"/>
    <property type="match status" value="1"/>
</dbReference>
<evidence type="ECO:0000256" key="1">
    <source>
        <dbReference type="PIRSR" id="PIRSR601310-1"/>
    </source>
</evidence>
<gene>
    <name evidence="5" type="ORF">DNJ73_00640</name>
</gene>
<sequence length="111" mass="12334">MTTIFDKIISGELPCDEVFSDEKCLAFKDITPQAPTHILLIPRKPIQSLQQITEEDQELLGHLLLKGTKIANAAGLESWRTVINTGEEAGQTVFHLHIHIIGGRKLNWPPG</sequence>
<proteinExistence type="predicted"/>
<dbReference type="InterPro" id="IPR019808">
    <property type="entry name" value="Histidine_triad_CS"/>
</dbReference>
<dbReference type="AlphaFoldDB" id="A0A318R1T3"/>
<protein>
    <submittedName>
        <fullName evidence="5">Histidine triad nucleotide-binding protein</fullName>
    </submittedName>
</protein>
<organism evidence="5 6">
    <name type="scientific">Prochlorococcus marinus XMU1408</name>
    <dbReference type="NCBI Taxonomy" id="2213228"/>
    <lineage>
        <taxon>Bacteria</taxon>
        <taxon>Bacillati</taxon>
        <taxon>Cyanobacteriota</taxon>
        <taxon>Cyanophyceae</taxon>
        <taxon>Synechococcales</taxon>
        <taxon>Prochlorococcaceae</taxon>
        <taxon>Prochlorococcus</taxon>
    </lineage>
</organism>
<evidence type="ECO:0000313" key="5">
    <source>
        <dbReference type="EMBL" id="PYE03726.1"/>
    </source>
</evidence>
<dbReference type="EMBL" id="QJUE01000001">
    <property type="protein sequence ID" value="PYE03726.1"/>
    <property type="molecule type" value="Genomic_DNA"/>
</dbReference>
<feature type="active site" description="Tele-AMP-histidine intermediate" evidence="1">
    <location>
        <position position="97"/>
    </location>
</feature>
<dbReference type="RefSeq" id="WP_158465800.1">
    <property type="nucleotide sequence ID" value="NZ_QJUE01000001.1"/>
</dbReference>
<feature type="short sequence motif" description="Histidine triad motif" evidence="2 3">
    <location>
        <begin position="95"/>
        <end position="99"/>
    </location>
</feature>
<evidence type="ECO:0000256" key="2">
    <source>
        <dbReference type="PIRSR" id="PIRSR601310-3"/>
    </source>
</evidence>
<dbReference type="CDD" id="cd01276">
    <property type="entry name" value="PKCI_related"/>
    <property type="match status" value="1"/>
</dbReference>
<dbReference type="PROSITE" id="PS51084">
    <property type="entry name" value="HIT_2"/>
    <property type="match status" value="1"/>
</dbReference>